<proteinExistence type="predicted"/>
<reference evidence="2 3" key="1">
    <citation type="submission" date="2017-06" db="EMBL/GenBank/DDBJ databases">
        <authorList>
            <person name="Kim H.J."/>
            <person name="Triplett B.A."/>
        </authorList>
    </citation>
    <scope>NUCLEOTIDE SEQUENCE [LARGE SCALE GENOMIC DNA]</scope>
    <source>
        <strain evidence="2 3">DSM 29052</strain>
    </source>
</reference>
<dbReference type="EMBL" id="FZNN01000040">
    <property type="protein sequence ID" value="SNR86367.1"/>
    <property type="molecule type" value="Genomic_DNA"/>
</dbReference>
<protein>
    <recommendedName>
        <fullName evidence="4">Transferrin-binding protein B C-lobe/N-lobe beta barrel domain-containing protein</fullName>
    </recommendedName>
</protein>
<dbReference type="RefSeq" id="WP_141135164.1">
    <property type="nucleotide sequence ID" value="NZ_FZNN01000040.1"/>
</dbReference>
<gene>
    <name evidence="2" type="ORF">SAMN06265370_1409</name>
</gene>
<evidence type="ECO:0008006" key="4">
    <source>
        <dbReference type="Google" id="ProtNLM"/>
    </source>
</evidence>
<evidence type="ECO:0000313" key="3">
    <source>
        <dbReference type="Proteomes" id="UP000198417"/>
    </source>
</evidence>
<keyword evidence="1" id="KW-0732">Signal</keyword>
<dbReference type="Proteomes" id="UP000198417">
    <property type="component" value="Unassembled WGS sequence"/>
</dbReference>
<name>A0A238ZSH2_9RHOB</name>
<accession>A0A238ZSH2</accession>
<evidence type="ECO:0000313" key="2">
    <source>
        <dbReference type="EMBL" id="SNR86367.1"/>
    </source>
</evidence>
<dbReference type="AlphaFoldDB" id="A0A238ZSH2"/>
<keyword evidence="3" id="KW-1185">Reference proteome</keyword>
<evidence type="ECO:0000256" key="1">
    <source>
        <dbReference type="SAM" id="SignalP"/>
    </source>
</evidence>
<feature type="chain" id="PRO_5013371493" description="Transferrin-binding protein B C-lobe/N-lobe beta barrel domain-containing protein" evidence="1">
    <location>
        <begin position="19"/>
        <end position="195"/>
    </location>
</feature>
<sequence length="195" mass="19120">MNFHIIPMICVASLAFLAGCGGSSSSSTDEGAVVVTPPTYAELTQDLTDLETKYSGAARATSVDINTAANATYTGAIAGDLGGSGLAGDLTIAADFGANTASVTATNFMHETDGAYAGTLTDTGGVIAPTAPGVNTQISATLTGDLTNGGNTFASNIGLDGDFVTDGTDPVAGITGTAFGTLGAAIFDGDFAAEK</sequence>
<feature type="signal peptide" evidence="1">
    <location>
        <begin position="1"/>
        <end position="18"/>
    </location>
</feature>
<dbReference type="OrthoDB" id="7872669at2"/>
<organism evidence="2 3">
    <name type="scientific">Puniceibacterium sediminis</name>
    <dbReference type="NCBI Taxonomy" id="1608407"/>
    <lineage>
        <taxon>Bacteria</taxon>
        <taxon>Pseudomonadati</taxon>
        <taxon>Pseudomonadota</taxon>
        <taxon>Alphaproteobacteria</taxon>
        <taxon>Rhodobacterales</taxon>
        <taxon>Paracoccaceae</taxon>
        <taxon>Puniceibacterium</taxon>
    </lineage>
</organism>